<protein>
    <submittedName>
        <fullName evidence="2">Uncharacterized protein LOC114347793</fullName>
    </submittedName>
</protein>
<proteinExistence type="predicted"/>
<feature type="compositionally biased region" description="Basic residues" evidence="1">
    <location>
        <begin position="135"/>
        <end position="148"/>
    </location>
</feature>
<reference evidence="2" key="1">
    <citation type="submission" date="2025-08" db="UniProtKB">
        <authorList>
            <consortium name="RefSeq"/>
        </authorList>
    </citation>
    <scope>IDENTIFICATION</scope>
    <source>
        <tissue evidence="2">Whole insect</tissue>
    </source>
</reference>
<accession>A0A6P7H6T3</accession>
<dbReference type="CDD" id="cd00303">
    <property type="entry name" value="retropepsin_like"/>
    <property type="match status" value="1"/>
</dbReference>
<name>A0A6P7H6T3_DIAVI</name>
<organism evidence="2">
    <name type="scientific">Diabrotica virgifera virgifera</name>
    <name type="common">western corn rootworm</name>
    <dbReference type="NCBI Taxonomy" id="50390"/>
    <lineage>
        <taxon>Eukaryota</taxon>
        <taxon>Metazoa</taxon>
        <taxon>Ecdysozoa</taxon>
        <taxon>Arthropoda</taxon>
        <taxon>Hexapoda</taxon>
        <taxon>Insecta</taxon>
        <taxon>Pterygota</taxon>
        <taxon>Neoptera</taxon>
        <taxon>Endopterygota</taxon>
        <taxon>Coleoptera</taxon>
        <taxon>Polyphaga</taxon>
        <taxon>Cucujiformia</taxon>
        <taxon>Chrysomeloidea</taxon>
        <taxon>Chrysomelidae</taxon>
        <taxon>Galerucinae</taxon>
        <taxon>Diabroticina</taxon>
        <taxon>Diabroticites</taxon>
        <taxon>Diabrotica</taxon>
    </lineage>
</organism>
<sequence>MIDTGLEITLINRKLIEKVDLTNLIYKIPRVNLVGANKRTLATINEGIRIKVRLGKKFYALQCVIMPNKMHDMIVGVDELSEKHVVIGFKNNTMKIREEKEEEQDILEMDKEHEKRKKDNLDKKQTVEMNLAKKQGQKRKSRKLQKKK</sequence>
<dbReference type="AlphaFoldDB" id="A0A6P7H6T3"/>
<dbReference type="RefSeq" id="XP_028154262.1">
    <property type="nucleotide sequence ID" value="XM_028298461.1"/>
</dbReference>
<feature type="region of interest" description="Disordered" evidence="1">
    <location>
        <begin position="100"/>
        <end position="148"/>
    </location>
</feature>
<feature type="compositionally biased region" description="Basic and acidic residues" evidence="1">
    <location>
        <begin position="108"/>
        <end position="126"/>
    </location>
</feature>
<dbReference type="Pfam" id="PF13650">
    <property type="entry name" value="Asp_protease_2"/>
    <property type="match status" value="1"/>
</dbReference>
<evidence type="ECO:0000256" key="1">
    <source>
        <dbReference type="SAM" id="MobiDB-lite"/>
    </source>
</evidence>
<evidence type="ECO:0000313" key="2">
    <source>
        <dbReference type="RefSeq" id="XP_028154262.1"/>
    </source>
</evidence>
<dbReference type="InterPro" id="IPR021109">
    <property type="entry name" value="Peptidase_aspartic_dom_sf"/>
</dbReference>
<dbReference type="SUPFAM" id="SSF50630">
    <property type="entry name" value="Acid proteases"/>
    <property type="match status" value="1"/>
</dbReference>
<dbReference type="InParanoid" id="A0A6P7H6T3"/>
<gene>
    <name evidence="2" type="primary">LOC114347793</name>
</gene>
<dbReference type="Gene3D" id="2.40.70.10">
    <property type="entry name" value="Acid Proteases"/>
    <property type="match status" value="1"/>
</dbReference>